<organism evidence="6 7">
    <name type="scientific">Pseudonocardia hydrocarbonoxydans</name>
    <dbReference type="NCBI Taxonomy" id="76726"/>
    <lineage>
        <taxon>Bacteria</taxon>
        <taxon>Bacillati</taxon>
        <taxon>Actinomycetota</taxon>
        <taxon>Actinomycetes</taxon>
        <taxon>Pseudonocardiales</taxon>
        <taxon>Pseudonocardiaceae</taxon>
        <taxon>Pseudonocardia</taxon>
    </lineage>
</organism>
<dbReference type="InterPro" id="IPR050090">
    <property type="entry name" value="Tyrosine_recombinase_XerCD"/>
</dbReference>
<dbReference type="InterPro" id="IPR044068">
    <property type="entry name" value="CB"/>
</dbReference>
<evidence type="ECO:0000256" key="2">
    <source>
        <dbReference type="ARBA" id="ARBA00023172"/>
    </source>
</evidence>
<evidence type="ECO:0000313" key="6">
    <source>
        <dbReference type="EMBL" id="GEC22128.1"/>
    </source>
</evidence>
<dbReference type="RefSeq" id="WP_141281317.1">
    <property type="nucleotide sequence ID" value="NZ_BAAARZ010000013.1"/>
</dbReference>
<dbReference type="Proteomes" id="UP000320338">
    <property type="component" value="Unassembled WGS sequence"/>
</dbReference>
<dbReference type="InterPro" id="IPR002104">
    <property type="entry name" value="Integrase_catalytic"/>
</dbReference>
<dbReference type="InterPro" id="IPR028259">
    <property type="entry name" value="AP2-like_int_N"/>
</dbReference>
<dbReference type="CDD" id="cd01189">
    <property type="entry name" value="INT_ICEBs1_C_like"/>
    <property type="match status" value="1"/>
</dbReference>
<gene>
    <name evidence="6" type="ORF">PHY01_44110</name>
</gene>
<keyword evidence="1 3" id="KW-0238">DNA-binding</keyword>
<evidence type="ECO:0000313" key="7">
    <source>
        <dbReference type="Proteomes" id="UP000320338"/>
    </source>
</evidence>
<dbReference type="InterPro" id="IPR011010">
    <property type="entry name" value="DNA_brk_join_enz"/>
</dbReference>
<evidence type="ECO:0000256" key="3">
    <source>
        <dbReference type="PROSITE-ProRule" id="PRU01248"/>
    </source>
</evidence>
<feature type="domain" description="Tyr recombinase" evidence="4">
    <location>
        <begin position="179"/>
        <end position="376"/>
    </location>
</feature>
<reference evidence="6 7" key="1">
    <citation type="submission" date="2019-06" db="EMBL/GenBank/DDBJ databases">
        <title>Whole genome shotgun sequence of Pseudonocardia hydrocarbonoxydans NBRC 14498.</title>
        <authorList>
            <person name="Hosoyama A."/>
            <person name="Uohara A."/>
            <person name="Ohji S."/>
            <person name="Ichikawa N."/>
        </authorList>
    </citation>
    <scope>NUCLEOTIDE SEQUENCE [LARGE SCALE GENOMIC DNA]</scope>
    <source>
        <strain evidence="6 7">NBRC 14498</strain>
    </source>
</reference>
<dbReference type="PROSITE" id="PS51898">
    <property type="entry name" value="TYR_RECOMBINASE"/>
    <property type="match status" value="1"/>
</dbReference>
<dbReference type="Gene3D" id="1.10.443.10">
    <property type="entry name" value="Intergrase catalytic core"/>
    <property type="match status" value="1"/>
</dbReference>
<dbReference type="GO" id="GO:0006310">
    <property type="term" value="P:DNA recombination"/>
    <property type="evidence" value="ECO:0007669"/>
    <property type="project" value="UniProtKB-KW"/>
</dbReference>
<dbReference type="PROSITE" id="PS51900">
    <property type="entry name" value="CB"/>
    <property type="match status" value="1"/>
</dbReference>
<keyword evidence="2" id="KW-0233">DNA recombination</keyword>
<keyword evidence="7" id="KW-1185">Reference proteome</keyword>
<comment type="caution">
    <text evidence="6">The sequence shown here is derived from an EMBL/GenBank/DDBJ whole genome shotgun (WGS) entry which is preliminary data.</text>
</comment>
<feature type="domain" description="Core-binding (CB)" evidence="5">
    <location>
        <begin position="67"/>
        <end position="158"/>
    </location>
</feature>
<evidence type="ECO:0000259" key="5">
    <source>
        <dbReference type="PROSITE" id="PS51900"/>
    </source>
</evidence>
<accession>A0A4Y3WUB6</accession>
<dbReference type="SUPFAM" id="SSF56349">
    <property type="entry name" value="DNA breaking-rejoining enzymes"/>
    <property type="match status" value="1"/>
</dbReference>
<dbReference type="InterPro" id="IPR010998">
    <property type="entry name" value="Integrase_recombinase_N"/>
</dbReference>
<sequence>MSDQIRKIELKDGRVRYRFVVDVGRDPETGRRTQLTRTFDTQREARAERSRMISETAQGTFVRPRKLSVAEYLDQYLEGATRNVRPSTKRSYADALAPARTRLGARKLQDLTKADVEALVTWMATSGRKRGGKAGTGLGARSIGLMLGRLTAALEMAQAEGLVVRNVAKLVTPPRYVPAERETWSAVEVQRFLGEAAGDRLHAAWRLSLYGLRRGEVLGLRWDDVDLDAGTLSVRRSRVLVEGKVIEQEPKTRNGVRTLPLDDELLGALRALRTSQARERLAAGEAHDASGHVVVDELGAPVHPEWYSDEFGRVSKRAGVKRLVLHEGRHTALSLMEKAGVPISVVSRWAGHYDASFTLRQYVHADHTEDMRQGTAALGQLYKIN</sequence>
<dbReference type="AlphaFoldDB" id="A0A4Y3WUB6"/>
<dbReference type="GO" id="GO:0003677">
    <property type="term" value="F:DNA binding"/>
    <property type="evidence" value="ECO:0007669"/>
    <property type="project" value="UniProtKB-UniRule"/>
</dbReference>
<dbReference type="Gene3D" id="1.10.150.130">
    <property type="match status" value="1"/>
</dbReference>
<proteinExistence type="predicted"/>
<dbReference type="OrthoDB" id="3175606at2"/>
<evidence type="ECO:0000256" key="1">
    <source>
        <dbReference type="ARBA" id="ARBA00023125"/>
    </source>
</evidence>
<dbReference type="InterPro" id="IPR013762">
    <property type="entry name" value="Integrase-like_cat_sf"/>
</dbReference>
<name>A0A4Y3WUB6_9PSEU</name>
<dbReference type="PANTHER" id="PTHR30349:SF91">
    <property type="entry name" value="INTA PROTEIN"/>
    <property type="match status" value="1"/>
</dbReference>
<evidence type="ECO:0000259" key="4">
    <source>
        <dbReference type="PROSITE" id="PS51898"/>
    </source>
</evidence>
<dbReference type="Pfam" id="PF00589">
    <property type="entry name" value="Phage_integrase"/>
    <property type="match status" value="1"/>
</dbReference>
<dbReference type="Pfam" id="PF14657">
    <property type="entry name" value="Arm-DNA-bind_4"/>
    <property type="match status" value="1"/>
</dbReference>
<dbReference type="GO" id="GO:0015074">
    <property type="term" value="P:DNA integration"/>
    <property type="evidence" value="ECO:0007669"/>
    <property type="project" value="InterPro"/>
</dbReference>
<protein>
    <submittedName>
        <fullName evidence="6">Integrase</fullName>
    </submittedName>
</protein>
<dbReference type="PANTHER" id="PTHR30349">
    <property type="entry name" value="PHAGE INTEGRASE-RELATED"/>
    <property type="match status" value="1"/>
</dbReference>
<dbReference type="EMBL" id="BJNG01000039">
    <property type="protein sequence ID" value="GEC22128.1"/>
    <property type="molecule type" value="Genomic_DNA"/>
</dbReference>